<gene>
    <name evidence="2" type="ORF">DIT97_00380</name>
</gene>
<feature type="chain" id="PRO_5017825848" description="Peptidase M10 metallopeptidase domain-containing protein" evidence="1">
    <location>
        <begin position="19"/>
        <end position="372"/>
    </location>
</feature>
<organism evidence="2 3">
    <name type="scientific">Gimesia maris</name>
    <dbReference type="NCBI Taxonomy" id="122"/>
    <lineage>
        <taxon>Bacteria</taxon>
        <taxon>Pseudomonadati</taxon>
        <taxon>Planctomycetota</taxon>
        <taxon>Planctomycetia</taxon>
        <taxon>Planctomycetales</taxon>
        <taxon>Planctomycetaceae</taxon>
        <taxon>Gimesia</taxon>
    </lineage>
</organism>
<protein>
    <recommendedName>
        <fullName evidence="4">Peptidase M10 metallopeptidase domain-containing protein</fullName>
    </recommendedName>
</protein>
<dbReference type="AlphaFoldDB" id="A0A3D3R027"/>
<evidence type="ECO:0008006" key="4">
    <source>
        <dbReference type="Google" id="ProtNLM"/>
    </source>
</evidence>
<proteinExistence type="predicted"/>
<evidence type="ECO:0000313" key="3">
    <source>
        <dbReference type="Proteomes" id="UP000263642"/>
    </source>
</evidence>
<evidence type="ECO:0000313" key="2">
    <source>
        <dbReference type="EMBL" id="HCO21588.1"/>
    </source>
</evidence>
<accession>A0A3D3R027</accession>
<evidence type="ECO:0000256" key="1">
    <source>
        <dbReference type="SAM" id="SignalP"/>
    </source>
</evidence>
<keyword evidence="1" id="KW-0732">Signal</keyword>
<dbReference type="Proteomes" id="UP000263642">
    <property type="component" value="Unassembled WGS sequence"/>
</dbReference>
<sequence>MMRSLFLAVLLLSSPISAFGQAKMPRVQIVFLTPADVDAPTGVSRRLTQVADYTETMLVKWMKAWDYPPAREQIFQRNADGSVQVLFVKSPETLASGKFPLKDGNLSRKGKLLAMEKFKLPKTLDVWWVWVYVGDPPLKYSSYLGSGNAAAGGLSQVNYTNLPGEISVEDKLAGPLLKDLTLKGTIHEFGHALGLPHNGPLIKEDLGMPLMGATIANYRRVMKNREERGYVTEASAAILWKHPLFTGTAERRYQIPKVEWHDLAVKNDRQQRVAHLTGRITSNVPAHSIIVYDTAPDVRTQYFQKPYVARVEKDGTFDITISEPVSVQAKGVLKVVACCENGTMTGDGKKRGFGSAHEIKYQTSRTGYQLIK</sequence>
<dbReference type="EMBL" id="DQAY01000007">
    <property type="protein sequence ID" value="HCO21588.1"/>
    <property type="molecule type" value="Genomic_DNA"/>
</dbReference>
<feature type="signal peptide" evidence="1">
    <location>
        <begin position="1"/>
        <end position="18"/>
    </location>
</feature>
<comment type="caution">
    <text evidence="2">The sequence shown here is derived from an EMBL/GenBank/DDBJ whole genome shotgun (WGS) entry which is preliminary data.</text>
</comment>
<name>A0A3D3R027_9PLAN</name>
<reference evidence="2 3" key="1">
    <citation type="journal article" date="2018" name="Nat. Biotechnol.">
        <title>A standardized bacterial taxonomy based on genome phylogeny substantially revises the tree of life.</title>
        <authorList>
            <person name="Parks D.H."/>
            <person name="Chuvochina M."/>
            <person name="Waite D.W."/>
            <person name="Rinke C."/>
            <person name="Skarshewski A."/>
            <person name="Chaumeil P.A."/>
            <person name="Hugenholtz P."/>
        </authorList>
    </citation>
    <scope>NUCLEOTIDE SEQUENCE [LARGE SCALE GENOMIC DNA]</scope>
    <source>
        <strain evidence="2">UBA9375</strain>
    </source>
</reference>
<dbReference type="SUPFAM" id="SSF55486">
    <property type="entry name" value="Metalloproteases ('zincins'), catalytic domain"/>
    <property type="match status" value="1"/>
</dbReference>